<keyword evidence="5" id="KW-0862">Zinc</keyword>
<accession>A0ABP9V751</accession>
<dbReference type="Pfam" id="PF00270">
    <property type="entry name" value="DEAD"/>
    <property type="match status" value="1"/>
</dbReference>
<dbReference type="RefSeq" id="WP_353541073.1">
    <property type="nucleotide sequence ID" value="NZ_BAABRN010000006.1"/>
</dbReference>
<dbReference type="PROSITE" id="PS51192">
    <property type="entry name" value="HELICASE_ATP_BIND_1"/>
    <property type="match status" value="1"/>
</dbReference>
<dbReference type="InterPro" id="IPR014001">
    <property type="entry name" value="Helicase_ATP-bd"/>
</dbReference>
<dbReference type="InterPro" id="IPR007527">
    <property type="entry name" value="Znf_SWIM"/>
</dbReference>
<dbReference type="PANTHER" id="PTHR47961:SF6">
    <property type="entry name" value="DNA-DIRECTED DNA POLYMERASE"/>
    <property type="match status" value="1"/>
</dbReference>
<evidence type="ECO:0000256" key="4">
    <source>
        <dbReference type="ARBA" id="ARBA00022840"/>
    </source>
</evidence>
<dbReference type="InterPro" id="IPR050474">
    <property type="entry name" value="Hel308_SKI2-like"/>
</dbReference>
<dbReference type="SUPFAM" id="SSF52540">
    <property type="entry name" value="P-loop containing nucleoside triphosphate hydrolases"/>
    <property type="match status" value="1"/>
</dbReference>
<keyword evidence="10" id="KW-1185">Reference proteome</keyword>
<dbReference type="CDD" id="cd17921">
    <property type="entry name" value="DEXHc_Ski2"/>
    <property type="match status" value="1"/>
</dbReference>
<dbReference type="SMART" id="SM00490">
    <property type="entry name" value="HELICc"/>
    <property type="match status" value="1"/>
</dbReference>
<feature type="domain" description="Helicase C-terminal" evidence="8">
    <location>
        <begin position="200"/>
        <end position="357"/>
    </location>
</feature>
<evidence type="ECO:0000259" key="6">
    <source>
        <dbReference type="PROSITE" id="PS50966"/>
    </source>
</evidence>
<dbReference type="PROSITE" id="PS50966">
    <property type="entry name" value="ZF_SWIM"/>
    <property type="match status" value="1"/>
</dbReference>
<keyword evidence="1" id="KW-0547">Nucleotide-binding</keyword>
<keyword evidence="3" id="KW-0347">Helicase</keyword>
<dbReference type="Proteomes" id="UP001458946">
    <property type="component" value="Unassembled WGS sequence"/>
</dbReference>
<dbReference type="SUPFAM" id="SSF158702">
    <property type="entry name" value="Sec63 N-terminal domain-like"/>
    <property type="match status" value="1"/>
</dbReference>
<dbReference type="PANTHER" id="PTHR47961">
    <property type="entry name" value="DNA POLYMERASE THETA, PUTATIVE (AFU_ORTHOLOGUE AFUA_1G05260)-RELATED"/>
    <property type="match status" value="1"/>
</dbReference>
<dbReference type="Gene3D" id="1.10.150.20">
    <property type="entry name" value="5' to 3' exonuclease, C-terminal subdomain"/>
    <property type="match status" value="1"/>
</dbReference>
<dbReference type="InterPro" id="IPR011545">
    <property type="entry name" value="DEAD/DEAH_box_helicase_dom"/>
</dbReference>
<dbReference type="PROSITE" id="PS51194">
    <property type="entry name" value="HELICASE_CTER"/>
    <property type="match status" value="1"/>
</dbReference>
<dbReference type="Gene3D" id="3.40.50.300">
    <property type="entry name" value="P-loop containing nucleotide triphosphate hydrolases"/>
    <property type="match status" value="2"/>
</dbReference>
<gene>
    <name evidence="9" type="ORF">Dxin01_00830</name>
</gene>
<feature type="domain" description="SWIM-type" evidence="6">
    <location>
        <begin position="651"/>
        <end position="690"/>
    </location>
</feature>
<sequence>MFSAATLAQQHQVFNLPFHVLLDTPTGSGKTWVACEAAKGVLEEGGKVIVLTPLKALAQEIAEDWADRCAPFVVQAYTRDQLKVRRYAGADVLVMTPERLDLITRQWRRHHKWLSRVRLLIADELQLIGDPERGAHYEGALCRIKTILPLCRIIAMTATCGNASALAQWLGAIHLQSQVRPVPLEWDVRCVNNGAAKDAQINNTVVQGLADGRQLLVFFRSRARAVTWAANFAAAGYAAQCHHAGLTPEERQATELSFRKGETRLICCTGTLELGINLPCDQVVLADLSHYEHGAWEALSVNTVWQRAGRAGRRVGQTALVTLIGTRQESPKRYLKGPFEKIGSALNQPRGALLFLLGSIEAGLISRPAQAERAMQRTFAQTKLRTTNLLQQLLQEGALQEEAGQLKLTELGRVASRTLLDLGAVKAGGLLPVGATAFDYFMTLAPFVSGPSALRDQDKPLLEAVYAQVPSRKLDQEEAPNQITLIRAALLHGACELGDEEAAQLYGIYPFQLKSLREQAARVVGAWQNLQPTQKGRLVRAMLETGLNLSAATLSLISGIGRVTSLKLAQHGIKDAEDLAQRDPSELTAFSALQVARWQQAAQALIKTFDEDPAREIPAGQRNHMVWNSEVDPQRLRRALTLKVQAAPNGFWVSGGEQPHFVSQEDHCDCADHLRVKHCKHVLAVKLYAKESHFNRLSDIIGAGAGEGILEK</sequence>
<reference evidence="9 10" key="1">
    <citation type="submission" date="2024-02" db="EMBL/GenBank/DDBJ databases">
        <title>Deinococcus xinjiangensis NBRC 107630.</title>
        <authorList>
            <person name="Ichikawa N."/>
            <person name="Katano-Makiyama Y."/>
            <person name="Hidaka K."/>
        </authorList>
    </citation>
    <scope>NUCLEOTIDE SEQUENCE [LARGE SCALE GENOMIC DNA]</scope>
    <source>
        <strain evidence="9 10">NBRC 107630</strain>
    </source>
</reference>
<dbReference type="InterPro" id="IPR001650">
    <property type="entry name" value="Helicase_C-like"/>
</dbReference>
<evidence type="ECO:0000313" key="9">
    <source>
        <dbReference type="EMBL" id="GAA5501099.1"/>
    </source>
</evidence>
<dbReference type="Pfam" id="PF00271">
    <property type="entry name" value="Helicase_C"/>
    <property type="match status" value="1"/>
</dbReference>
<organism evidence="9 10">
    <name type="scientific">Deinococcus xinjiangensis</name>
    <dbReference type="NCBI Taxonomy" id="457454"/>
    <lineage>
        <taxon>Bacteria</taxon>
        <taxon>Thermotogati</taxon>
        <taxon>Deinococcota</taxon>
        <taxon>Deinococci</taxon>
        <taxon>Deinococcales</taxon>
        <taxon>Deinococcaceae</taxon>
        <taxon>Deinococcus</taxon>
    </lineage>
</organism>
<name>A0ABP9V751_9DEIO</name>
<evidence type="ECO:0000256" key="3">
    <source>
        <dbReference type="ARBA" id="ARBA00022806"/>
    </source>
</evidence>
<dbReference type="EMBL" id="BAABRN010000006">
    <property type="protein sequence ID" value="GAA5501099.1"/>
    <property type="molecule type" value="Genomic_DNA"/>
</dbReference>
<dbReference type="InterPro" id="IPR027417">
    <property type="entry name" value="P-loop_NTPase"/>
</dbReference>
<keyword evidence="5" id="KW-0863">Zinc-finger</keyword>
<evidence type="ECO:0000313" key="10">
    <source>
        <dbReference type="Proteomes" id="UP001458946"/>
    </source>
</evidence>
<feature type="domain" description="Helicase ATP-binding" evidence="7">
    <location>
        <begin position="11"/>
        <end position="178"/>
    </location>
</feature>
<evidence type="ECO:0000259" key="8">
    <source>
        <dbReference type="PROSITE" id="PS51194"/>
    </source>
</evidence>
<protein>
    <recommendedName>
        <fullName evidence="11">Helicase</fullName>
    </recommendedName>
</protein>
<evidence type="ECO:0008006" key="11">
    <source>
        <dbReference type="Google" id="ProtNLM"/>
    </source>
</evidence>
<keyword evidence="4" id="KW-0067">ATP-binding</keyword>
<dbReference type="SMART" id="SM00487">
    <property type="entry name" value="DEXDc"/>
    <property type="match status" value="1"/>
</dbReference>
<evidence type="ECO:0000256" key="1">
    <source>
        <dbReference type="ARBA" id="ARBA00022741"/>
    </source>
</evidence>
<keyword evidence="5" id="KW-0479">Metal-binding</keyword>
<evidence type="ECO:0000256" key="5">
    <source>
        <dbReference type="PROSITE-ProRule" id="PRU00325"/>
    </source>
</evidence>
<evidence type="ECO:0000256" key="2">
    <source>
        <dbReference type="ARBA" id="ARBA00022801"/>
    </source>
</evidence>
<comment type="caution">
    <text evidence="9">The sequence shown here is derived from an EMBL/GenBank/DDBJ whole genome shotgun (WGS) entry which is preliminary data.</text>
</comment>
<keyword evidence="2" id="KW-0378">Hydrolase</keyword>
<proteinExistence type="predicted"/>
<evidence type="ECO:0000259" key="7">
    <source>
        <dbReference type="PROSITE" id="PS51192"/>
    </source>
</evidence>